<gene>
    <name evidence="9" type="ORF">GCM10010916_10260</name>
</gene>
<evidence type="ECO:0000256" key="4">
    <source>
        <dbReference type="ARBA" id="ARBA00022723"/>
    </source>
</evidence>
<evidence type="ECO:0000256" key="7">
    <source>
        <dbReference type="PIRSR" id="PIRSR001235-1"/>
    </source>
</evidence>
<evidence type="ECO:0000313" key="10">
    <source>
        <dbReference type="Proteomes" id="UP000644756"/>
    </source>
</evidence>
<feature type="binding site" evidence="7">
    <location>
        <position position="193"/>
    </location>
    <ligand>
        <name>Zn(2+)</name>
        <dbReference type="ChEBI" id="CHEBI:29105"/>
        <label>1</label>
    </ligand>
</feature>
<comment type="cofactor">
    <cofactor evidence="1">
        <name>Mn(2+)</name>
        <dbReference type="ChEBI" id="CHEBI:29035"/>
    </cofactor>
</comment>
<dbReference type="PANTHER" id="PTHR32494:SF19">
    <property type="entry name" value="ALLANTOATE DEIMINASE-RELATED"/>
    <property type="match status" value="1"/>
</dbReference>
<dbReference type="Gene3D" id="3.40.630.10">
    <property type="entry name" value="Zn peptidases"/>
    <property type="match status" value="1"/>
</dbReference>
<accession>A0A917FQF6</accession>
<dbReference type="PIRSF" id="PIRSF001235">
    <property type="entry name" value="Amidase_carbamoylase"/>
    <property type="match status" value="1"/>
</dbReference>
<keyword evidence="7" id="KW-0862">Zinc</keyword>
<dbReference type="PANTHER" id="PTHR32494">
    <property type="entry name" value="ALLANTOATE DEIMINASE-RELATED"/>
    <property type="match status" value="1"/>
</dbReference>
<dbReference type="InterPro" id="IPR002933">
    <property type="entry name" value="Peptidase_M20"/>
</dbReference>
<dbReference type="Pfam" id="PF01546">
    <property type="entry name" value="Peptidase_M20"/>
    <property type="match status" value="1"/>
</dbReference>
<feature type="binding site" evidence="7">
    <location>
        <position position="83"/>
    </location>
    <ligand>
        <name>Zn(2+)</name>
        <dbReference type="ChEBI" id="CHEBI:29105"/>
        <label>1</label>
    </ligand>
</feature>
<comment type="similarity">
    <text evidence="2">Belongs to the peptidase M20 family.</text>
</comment>
<dbReference type="Gene3D" id="3.30.70.360">
    <property type="match status" value="1"/>
</dbReference>
<proteinExistence type="inferred from homology"/>
<evidence type="ECO:0000313" key="9">
    <source>
        <dbReference type="EMBL" id="GGF94848.1"/>
    </source>
</evidence>
<evidence type="ECO:0000256" key="1">
    <source>
        <dbReference type="ARBA" id="ARBA00001936"/>
    </source>
</evidence>
<evidence type="ECO:0000256" key="3">
    <source>
        <dbReference type="ARBA" id="ARBA00011738"/>
    </source>
</evidence>
<dbReference type="RefSeq" id="WP_188529659.1">
    <property type="nucleotide sequence ID" value="NZ_BMGR01000003.1"/>
</dbReference>
<dbReference type="Proteomes" id="UP000644756">
    <property type="component" value="Unassembled WGS sequence"/>
</dbReference>
<evidence type="ECO:0000256" key="5">
    <source>
        <dbReference type="ARBA" id="ARBA00022801"/>
    </source>
</evidence>
<reference evidence="9" key="2">
    <citation type="submission" date="2020-09" db="EMBL/GenBank/DDBJ databases">
        <authorList>
            <person name="Sun Q."/>
            <person name="Zhou Y."/>
        </authorList>
    </citation>
    <scope>NUCLEOTIDE SEQUENCE</scope>
    <source>
        <strain evidence="9">CGMCC 1.12987</strain>
    </source>
</reference>
<dbReference type="SUPFAM" id="SSF53187">
    <property type="entry name" value="Zn-dependent exopeptidases"/>
    <property type="match status" value="1"/>
</dbReference>
<keyword evidence="5 9" id="KW-0378">Hydrolase</keyword>
<protein>
    <submittedName>
        <fullName evidence="9">Zn-dependent hydrolase</fullName>
    </submittedName>
</protein>
<dbReference type="AlphaFoldDB" id="A0A917FQF6"/>
<feature type="binding site" evidence="7">
    <location>
        <position position="386"/>
    </location>
    <ligand>
        <name>Zn(2+)</name>
        <dbReference type="ChEBI" id="CHEBI:29105"/>
        <label>2</label>
    </ligand>
</feature>
<dbReference type="NCBIfam" id="TIGR01879">
    <property type="entry name" value="hydantase"/>
    <property type="match status" value="1"/>
</dbReference>
<dbReference type="EMBL" id="BMGR01000003">
    <property type="protein sequence ID" value="GGF94848.1"/>
    <property type="molecule type" value="Genomic_DNA"/>
</dbReference>
<feature type="binding site" evidence="7">
    <location>
        <position position="129"/>
    </location>
    <ligand>
        <name>Zn(2+)</name>
        <dbReference type="ChEBI" id="CHEBI:29105"/>
        <label>2</label>
    </ligand>
</feature>
<comment type="subunit">
    <text evidence="3">Homodimer.</text>
</comment>
<keyword evidence="6" id="KW-0464">Manganese</keyword>
<dbReference type="InterPro" id="IPR011650">
    <property type="entry name" value="Peptidase_M20_dimer"/>
</dbReference>
<organism evidence="9 10">
    <name type="scientific">Paenibacillus abyssi</name>
    <dbReference type="NCBI Taxonomy" id="1340531"/>
    <lineage>
        <taxon>Bacteria</taxon>
        <taxon>Bacillati</taxon>
        <taxon>Bacillota</taxon>
        <taxon>Bacilli</taxon>
        <taxon>Bacillales</taxon>
        <taxon>Paenibacillaceae</taxon>
        <taxon>Paenibacillus</taxon>
    </lineage>
</organism>
<dbReference type="InterPro" id="IPR036264">
    <property type="entry name" value="Bact_exopeptidase_dim_dom"/>
</dbReference>
<name>A0A917FQF6_9BACL</name>
<dbReference type="InterPro" id="IPR010158">
    <property type="entry name" value="Amidase_Cbmase"/>
</dbReference>
<dbReference type="GO" id="GO:0016813">
    <property type="term" value="F:hydrolase activity, acting on carbon-nitrogen (but not peptide) bonds, in linear amidines"/>
    <property type="evidence" value="ECO:0007669"/>
    <property type="project" value="InterPro"/>
</dbReference>
<evidence type="ECO:0000256" key="2">
    <source>
        <dbReference type="ARBA" id="ARBA00006153"/>
    </source>
</evidence>
<keyword evidence="10" id="KW-1185">Reference proteome</keyword>
<feature type="domain" description="Peptidase M20 dimerisation" evidence="8">
    <location>
        <begin position="212"/>
        <end position="316"/>
    </location>
</feature>
<dbReference type="SUPFAM" id="SSF55031">
    <property type="entry name" value="Bacterial exopeptidase dimerisation domain"/>
    <property type="match status" value="1"/>
</dbReference>
<feature type="binding site" evidence="7">
    <location>
        <position position="94"/>
    </location>
    <ligand>
        <name>Zn(2+)</name>
        <dbReference type="ChEBI" id="CHEBI:29105"/>
        <label>1</label>
    </ligand>
</feature>
<keyword evidence="4 7" id="KW-0479">Metal-binding</keyword>
<evidence type="ECO:0000256" key="6">
    <source>
        <dbReference type="ARBA" id="ARBA00023211"/>
    </source>
</evidence>
<dbReference type="Pfam" id="PF07687">
    <property type="entry name" value="M20_dimer"/>
    <property type="match status" value="1"/>
</dbReference>
<feature type="binding site" evidence="7">
    <location>
        <position position="94"/>
    </location>
    <ligand>
        <name>Zn(2+)</name>
        <dbReference type="ChEBI" id="CHEBI:29105"/>
        <label>2</label>
    </ligand>
</feature>
<evidence type="ECO:0000259" key="8">
    <source>
        <dbReference type="Pfam" id="PF07687"/>
    </source>
</evidence>
<comment type="caution">
    <text evidence="9">The sequence shown here is derived from an EMBL/GenBank/DDBJ whole genome shotgun (WGS) entry which is preliminary data.</text>
</comment>
<dbReference type="GO" id="GO:0046872">
    <property type="term" value="F:metal ion binding"/>
    <property type="evidence" value="ECO:0007669"/>
    <property type="project" value="UniProtKB-KW"/>
</dbReference>
<comment type="cofactor">
    <cofactor evidence="7">
        <name>Zn(2+)</name>
        <dbReference type="ChEBI" id="CHEBI:29105"/>
    </cofactor>
    <text evidence="7">Binds 2 Zn(2+) ions per subunit.</text>
</comment>
<dbReference type="NCBIfam" id="NF006771">
    <property type="entry name" value="PRK09290.1-5"/>
    <property type="match status" value="1"/>
</dbReference>
<dbReference type="CDD" id="cd03884">
    <property type="entry name" value="M20_bAS"/>
    <property type="match status" value="1"/>
</dbReference>
<sequence>MLNFTINANRVEERIDRLAEIGKISATGVCRLALSPEDRQAVNVVKLWMEEAGMKARIDAFGNLIGRIEGLNPDAPSIMIGSHIDTQPYAGRFDGIVGVIGAIEAVQTFKERSIVPSVPIEVAAFCDEEGCRFNKGLFGVRGLLGQLEEGELERTDKNGITRRQALLEFGGEPEGFADSEYQPGQVGTFLELHIEQGPVLESLDCPVGIVTGISGPLWWTVDMYGFAGHAGSVPMGLRRDALVGASKVIVGLQAIASSQPEAPTVGTVGSLKVFPDSRNIIPEHVQFTVDLRDIDLSRRNKLEKQLRGLIDQAAQEHGLRVEIREDTNSEPRYCAPRILNTVREAAKEMKVAAPELMSGPFHDSLAMSYYCDYGMIFVRCKEGISHNPQEYASKEDIATGTELLYQTLLKMCQEG</sequence>
<reference evidence="9" key="1">
    <citation type="journal article" date="2014" name="Int. J. Syst. Evol. Microbiol.">
        <title>Complete genome sequence of Corynebacterium casei LMG S-19264T (=DSM 44701T), isolated from a smear-ripened cheese.</title>
        <authorList>
            <consortium name="US DOE Joint Genome Institute (JGI-PGF)"/>
            <person name="Walter F."/>
            <person name="Albersmeier A."/>
            <person name="Kalinowski J."/>
            <person name="Ruckert C."/>
        </authorList>
    </citation>
    <scope>NUCLEOTIDE SEQUENCE</scope>
    <source>
        <strain evidence="9">CGMCC 1.12987</strain>
    </source>
</reference>